<evidence type="ECO:0000256" key="9">
    <source>
        <dbReference type="ARBA" id="ARBA00025694"/>
    </source>
</evidence>
<dbReference type="GO" id="GO:0019646">
    <property type="term" value="P:aerobic electron transport chain"/>
    <property type="evidence" value="ECO:0007669"/>
    <property type="project" value="InterPro"/>
</dbReference>
<gene>
    <name evidence="17" type="ORF">CSC94_01310</name>
</gene>
<evidence type="ECO:0000256" key="13">
    <source>
        <dbReference type="ARBA" id="ARBA00032717"/>
    </source>
</evidence>
<protein>
    <recommendedName>
        <fullName evidence="4">Cytochrome bo(3) ubiquinol oxidase subunit 3</fullName>
    </recommendedName>
    <alternativeName>
        <fullName evidence="12">Cytochrome o ubiquinol oxidase subunit 3</fullName>
    </alternativeName>
    <alternativeName>
        <fullName evidence="10">Oxidase bo(3) subunit 3</fullName>
    </alternativeName>
    <alternativeName>
        <fullName evidence="13">Ubiquinol oxidase polypeptide III</fullName>
    </alternativeName>
    <alternativeName>
        <fullName evidence="11">Ubiquinol oxidase subunit 3</fullName>
    </alternativeName>
</protein>
<keyword evidence="18" id="KW-1185">Reference proteome</keyword>
<comment type="similarity">
    <text evidence="2 14">Belongs to the cytochrome c oxidase subunit 3 family.</text>
</comment>
<evidence type="ECO:0000256" key="8">
    <source>
        <dbReference type="ARBA" id="ARBA00023136"/>
    </source>
</evidence>
<evidence type="ECO:0000256" key="6">
    <source>
        <dbReference type="ARBA" id="ARBA00022692"/>
    </source>
</evidence>
<keyword evidence="6 14" id="KW-0812">Transmembrane</keyword>
<dbReference type="Gene3D" id="1.20.120.80">
    <property type="entry name" value="Cytochrome c oxidase, subunit III, four-helix bundle"/>
    <property type="match status" value="1"/>
</dbReference>
<dbReference type="InterPro" id="IPR013833">
    <property type="entry name" value="Cyt_c_oxidase_su3_a-hlx"/>
</dbReference>
<comment type="caution">
    <text evidence="17">The sequence shown here is derived from an EMBL/GenBank/DDBJ whole genome shotgun (WGS) entry which is preliminary data.</text>
</comment>
<name>A0A2G1QUK6_9HYPH</name>
<dbReference type="GO" id="GO:0004129">
    <property type="term" value="F:cytochrome-c oxidase activity"/>
    <property type="evidence" value="ECO:0007669"/>
    <property type="project" value="InterPro"/>
</dbReference>
<dbReference type="OrthoDB" id="9810850at2"/>
<evidence type="ECO:0000256" key="1">
    <source>
        <dbReference type="ARBA" id="ARBA00004651"/>
    </source>
</evidence>
<dbReference type="PROSITE" id="PS50253">
    <property type="entry name" value="COX3"/>
    <property type="match status" value="1"/>
</dbReference>
<accession>A0A2G1QUK6</accession>
<dbReference type="Proteomes" id="UP000221168">
    <property type="component" value="Unassembled WGS sequence"/>
</dbReference>
<dbReference type="GO" id="GO:0005886">
    <property type="term" value="C:plasma membrane"/>
    <property type="evidence" value="ECO:0007669"/>
    <property type="project" value="UniProtKB-SubCell"/>
</dbReference>
<evidence type="ECO:0000256" key="15">
    <source>
        <dbReference type="SAM" id="Phobius"/>
    </source>
</evidence>
<evidence type="ECO:0000313" key="17">
    <source>
        <dbReference type="EMBL" id="PHP69144.1"/>
    </source>
</evidence>
<evidence type="ECO:0000256" key="11">
    <source>
        <dbReference type="ARBA" id="ARBA00031884"/>
    </source>
</evidence>
<evidence type="ECO:0000256" key="3">
    <source>
        <dbReference type="ARBA" id="ARBA00011700"/>
    </source>
</evidence>
<comment type="subcellular location">
    <subcellularLocation>
        <location evidence="1 14">Cell membrane</location>
        <topology evidence="1 14">Multi-pass membrane protein</topology>
    </subcellularLocation>
</comment>
<dbReference type="InterPro" id="IPR035973">
    <property type="entry name" value="Cyt_c_oxidase_su3-like_sf"/>
</dbReference>
<evidence type="ECO:0000313" key="18">
    <source>
        <dbReference type="Proteomes" id="UP000221168"/>
    </source>
</evidence>
<dbReference type="InterPro" id="IPR000298">
    <property type="entry name" value="Cyt_c_oxidase-like_su3"/>
</dbReference>
<dbReference type="FunFam" id="1.20.120.80:FF:000001">
    <property type="entry name" value="Cytochrome (Ubi)quinol oxidase subunit III"/>
    <property type="match status" value="1"/>
</dbReference>
<dbReference type="SUPFAM" id="SSF81452">
    <property type="entry name" value="Cytochrome c oxidase subunit III-like"/>
    <property type="match status" value="1"/>
</dbReference>
<organism evidence="17 18">
    <name type="scientific">Zhengella mangrovi</name>
    <dbReference type="NCBI Taxonomy" id="1982044"/>
    <lineage>
        <taxon>Bacteria</taxon>
        <taxon>Pseudomonadati</taxon>
        <taxon>Pseudomonadota</taxon>
        <taxon>Alphaproteobacteria</taxon>
        <taxon>Hyphomicrobiales</taxon>
        <taxon>Notoacmeibacteraceae</taxon>
        <taxon>Zhengella</taxon>
    </lineage>
</organism>
<proteinExistence type="inferred from homology"/>
<feature type="transmembrane region" description="Helical" evidence="15">
    <location>
        <begin position="187"/>
        <end position="207"/>
    </location>
</feature>
<feature type="domain" description="Heme-copper oxidase subunit III family profile" evidence="16">
    <location>
        <begin position="29"/>
        <end position="208"/>
    </location>
</feature>
<evidence type="ECO:0000256" key="4">
    <source>
        <dbReference type="ARBA" id="ARBA00014687"/>
    </source>
</evidence>
<feature type="transmembrane region" description="Helical" evidence="15">
    <location>
        <begin position="141"/>
        <end position="167"/>
    </location>
</feature>
<comment type="subunit">
    <text evidence="3">Heterooctamer of two A chains, two B chains, two C chains and two D chains.</text>
</comment>
<keyword evidence="8 15" id="KW-0472">Membrane</keyword>
<comment type="function">
    <text evidence="9">Cytochrome bo(3) ubiquinol terminal oxidase is the component of the aerobic respiratory chain of E.coli that predominates when cells are grown at high aeration. Has proton pump activity across the membrane in addition to electron transfer, pumping 2 protons/electron.</text>
</comment>
<keyword evidence="5" id="KW-1003">Cell membrane</keyword>
<dbReference type="PANTHER" id="PTHR11403">
    <property type="entry name" value="CYTOCHROME C OXIDASE SUBUNIT III"/>
    <property type="match status" value="1"/>
</dbReference>
<evidence type="ECO:0000256" key="2">
    <source>
        <dbReference type="ARBA" id="ARBA00010581"/>
    </source>
</evidence>
<dbReference type="InterPro" id="IPR024791">
    <property type="entry name" value="Cyt_c/ubiquinol_Oxase_su3"/>
</dbReference>
<dbReference type="AlphaFoldDB" id="A0A2G1QUK6"/>
<feature type="transmembrane region" description="Helical" evidence="15">
    <location>
        <begin position="27"/>
        <end position="51"/>
    </location>
</feature>
<evidence type="ECO:0000259" key="16">
    <source>
        <dbReference type="PROSITE" id="PS50253"/>
    </source>
</evidence>
<evidence type="ECO:0000256" key="5">
    <source>
        <dbReference type="ARBA" id="ARBA00022475"/>
    </source>
</evidence>
<dbReference type="PANTHER" id="PTHR11403:SF2">
    <property type="entry name" value="CYTOCHROME BO(3) UBIQUINOL OXIDASE SUBUNIT 3"/>
    <property type="match status" value="1"/>
</dbReference>
<dbReference type="Pfam" id="PF00510">
    <property type="entry name" value="COX3"/>
    <property type="match status" value="1"/>
</dbReference>
<feature type="transmembrane region" description="Helical" evidence="15">
    <location>
        <begin position="71"/>
        <end position="91"/>
    </location>
</feature>
<evidence type="ECO:0000256" key="12">
    <source>
        <dbReference type="ARBA" id="ARBA00032189"/>
    </source>
</evidence>
<evidence type="ECO:0000256" key="7">
    <source>
        <dbReference type="ARBA" id="ARBA00022989"/>
    </source>
</evidence>
<evidence type="ECO:0000256" key="14">
    <source>
        <dbReference type="RuleBase" id="RU003376"/>
    </source>
</evidence>
<evidence type="ECO:0000256" key="10">
    <source>
        <dbReference type="ARBA" id="ARBA00030072"/>
    </source>
</evidence>
<feature type="transmembrane region" description="Helical" evidence="15">
    <location>
        <begin position="103"/>
        <end position="121"/>
    </location>
</feature>
<reference evidence="17 18" key="1">
    <citation type="submission" date="2017-10" db="EMBL/GenBank/DDBJ databases">
        <title>Sedimentibacterium mangrovi gen. nov., sp. nov., a novel member of family Phyllobacteriacea isolated from mangrove sediment.</title>
        <authorList>
            <person name="Liao H."/>
            <person name="Tian Y."/>
        </authorList>
    </citation>
    <scope>NUCLEOTIDE SEQUENCE [LARGE SCALE GENOMIC DNA]</scope>
    <source>
        <strain evidence="17 18">X9-2-2</strain>
    </source>
</reference>
<sequence length="210" mass="23071">MADREHRHPGLNLDHTDPEGHASAEPVIFGFWIFLMSDLIVFALLFATYAAMSTQGTGDGPAPAQLFDLRIPLLETLVLLTSSFTLGFVSLANKYEGHPRQAIGWLVVTLVLGAGFLALEYHDFSTLIHEKHAGPQVSGFLSSYFLLTGTHFVHVAAGIAWGMVLIVQQAVLGPTLPVKLRVMRLALFWHMLDIVWIGIFTFVYLSGVLA</sequence>
<dbReference type="EMBL" id="PDVP01000001">
    <property type="protein sequence ID" value="PHP69144.1"/>
    <property type="molecule type" value="Genomic_DNA"/>
</dbReference>
<keyword evidence="7 15" id="KW-1133">Transmembrane helix</keyword>